<dbReference type="Proteomes" id="UP000023152">
    <property type="component" value="Unassembled WGS sequence"/>
</dbReference>
<accession>X6P4S2</accession>
<keyword evidence="3" id="KW-1185">Reference proteome</keyword>
<protein>
    <submittedName>
        <fullName evidence="2">Uncharacterized protein</fullName>
    </submittedName>
</protein>
<name>X6P4S2_RETFI</name>
<evidence type="ECO:0000313" key="3">
    <source>
        <dbReference type="Proteomes" id="UP000023152"/>
    </source>
</evidence>
<dbReference type="EMBL" id="ASPP01003698">
    <property type="protein sequence ID" value="ETO33079.1"/>
    <property type="molecule type" value="Genomic_DNA"/>
</dbReference>
<comment type="caution">
    <text evidence="2">The sequence shown here is derived from an EMBL/GenBank/DDBJ whole genome shotgun (WGS) entry which is preliminary data.</text>
</comment>
<reference evidence="2 3" key="1">
    <citation type="journal article" date="2013" name="Curr. Biol.">
        <title>The Genome of the Foraminiferan Reticulomyxa filosa.</title>
        <authorList>
            <person name="Glockner G."/>
            <person name="Hulsmann N."/>
            <person name="Schleicher M."/>
            <person name="Noegel A.A."/>
            <person name="Eichinger L."/>
            <person name="Gallinger C."/>
            <person name="Pawlowski J."/>
            <person name="Sierra R."/>
            <person name="Euteneuer U."/>
            <person name="Pillet L."/>
            <person name="Moustafa A."/>
            <person name="Platzer M."/>
            <person name="Groth M."/>
            <person name="Szafranski K."/>
            <person name="Schliwa M."/>
        </authorList>
    </citation>
    <scope>NUCLEOTIDE SEQUENCE [LARGE SCALE GENOMIC DNA]</scope>
</reference>
<gene>
    <name evidence="2" type="ORF">RFI_04030</name>
</gene>
<organism evidence="2 3">
    <name type="scientific">Reticulomyxa filosa</name>
    <dbReference type="NCBI Taxonomy" id="46433"/>
    <lineage>
        <taxon>Eukaryota</taxon>
        <taxon>Sar</taxon>
        <taxon>Rhizaria</taxon>
        <taxon>Retaria</taxon>
        <taxon>Foraminifera</taxon>
        <taxon>Monothalamids</taxon>
        <taxon>Reticulomyxidae</taxon>
        <taxon>Reticulomyxa</taxon>
    </lineage>
</organism>
<feature type="transmembrane region" description="Helical" evidence="1">
    <location>
        <begin position="60"/>
        <end position="83"/>
    </location>
</feature>
<keyword evidence="1" id="KW-0472">Membrane</keyword>
<evidence type="ECO:0000256" key="1">
    <source>
        <dbReference type="SAM" id="Phobius"/>
    </source>
</evidence>
<keyword evidence="1" id="KW-0812">Transmembrane</keyword>
<sequence>MLGSVQKEHGTSGNNPKKTALVNHLRIGVQKQRTMNKHFFCFCFCFVFFPMIFKKSQQRQILMCSILVCCLLFAVVFFLFFFFCSTAKKKPSTNCMFVKRNYLYQRNMGESSVNFKRKPNAKKGSIISLVSVVRFGIIFEMKKHAINTTFVTAHLKKIIKPNFLLFFCE</sequence>
<feature type="transmembrane region" description="Helical" evidence="1">
    <location>
        <begin position="35"/>
        <end position="53"/>
    </location>
</feature>
<proteinExistence type="predicted"/>
<dbReference type="AlphaFoldDB" id="X6P4S2"/>
<evidence type="ECO:0000313" key="2">
    <source>
        <dbReference type="EMBL" id="ETO33079.1"/>
    </source>
</evidence>
<keyword evidence="1" id="KW-1133">Transmembrane helix</keyword>